<evidence type="ECO:0000313" key="8">
    <source>
        <dbReference type="EMBL" id="GAA4334907.1"/>
    </source>
</evidence>
<dbReference type="Gene3D" id="3.40.250.10">
    <property type="entry name" value="Rhodanese-like domain"/>
    <property type="match status" value="1"/>
</dbReference>
<dbReference type="EMBL" id="BAABGJ010000009">
    <property type="protein sequence ID" value="GAA4334907.1"/>
    <property type="molecule type" value="Genomic_DNA"/>
</dbReference>
<dbReference type="InterPro" id="IPR032816">
    <property type="entry name" value="VTT_dom"/>
</dbReference>
<dbReference type="PANTHER" id="PTHR42709">
    <property type="entry name" value="ALKALINE PHOSPHATASE LIKE PROTEIN"/>
    <property type="match status" value="1"/>
</dbReference>
<feature type="transmembrane region" description="Helical" evidence="6">
    <location>
        <begin position="136"/>
        <end position="159"/>
    </location>
</feature>
<protein>
    <submittedName>
        <fullName evidence="8">DedA family protein/thiosulfate sulfurtransferase GlpE</fullName>
    </submittedName>
</protein>
<name>A0ABP8H6U5_9BURK</name>
<feature type="domain" description="Rhodanese" evidence="7">
    <location>
        <begin position="218"/>
        <end position="313"/>
    </location>
</feature>
<evidence type="ECO:0000256" key="3">
    <source>
        <dbReference type="ARBA" id="ARBA00022692"/>
    </source>
</evidence>
<gene>
    <name evidence="8" type="ORF">GCM10023165_11050</name>
</gene>
<comment type="caution">
    <text evidence="8">The sequence shown here is derived from an EMBL/GenBank/DDBJ whole genome shotgun (WGS) entry which is preliminary data.</text>
</comment>
<dbReference type="SMART" id="SM00450">
    <property type="entry name" value="RHOD"/>
    <property type="match status" value="1"/>
</dbReference>
<keyword evidence="2" id="KW-1003">Cell membrane</keyword>
<dbReference type="InterPro" id="IPR023695">
    <property type="entry name" value="Thiosulf_sulfurTrfase"/>
</dbReference>
<organism evidence="8 9">
    <name type="scientific">Variovorax defluvii</name>
    <dbReference type="NCBI Taxonomy" id="913761"/>
    <lineage>
        <taxon>Bacteria</taxon>
        <taxon>Pseudomonadati</taxon>
        <taxon>Pseudomonadota</taxon>
        <taxon>Betaproteobacteria</taxon>
        <taxon>Burkholderiales</taxon>
        <taxon>Comamonadaceae</taxon>
        <taxon>Variovorax</taxon>
    </lineage>
</organism>
<dbReference type="InterPro" id="IPR051311">
    <property type="entry name" value="DedA_domain"/>
</dbReference>
<evidence type="ECO:0000256" key="1">
    <source>
        <dbReference type="ARBA" id="ARBA00004651"/>
    </source>
</evidence>
<evidence type="ECO:0000313" key="9">
    <source>
        <dbReference type="Proteomes" id="UP001500975"/>
    </source>
</evidence>
<accession>A0ABP8H6U5</accession>
<dbReference type="RefSeq" id="WP_345536433.1">
    <property type="nucleotide sequence ID" value="NZ_BAABGJ010000009.1"/>
</dbReference>
<evidence type="ECO:0000259" key="7">
    <source>
        <dbReference type="PROSITE" id="PS50206"/>
    </source>
</evidence>
<comment type="subcellular location">
    <subcellularLocation>
        <location evidence="1">Cell membrane</location>
        <topology evidence="1">Multi-pass membrane protein</topology>
    </subcellularLocation>
</comment>
<dbReference type="PROSITE" id="PS50206">
    <property type="entry name" value="RHODANESE_3"/>
    <property type="match status" value="1"/>
</dbReference>
<dbReference type="CDD" id="cd01444">
    <property type="entry name" value="GlpE_ST"/>
    <property type="match status" value="1"/>
</dbReference>
<evidence type="ECO:0000256" key="5">
    <source>
        <dbReference type="ARBA" id="ARBA00023136"/>
    </source>
</evidence>
<dbReference type="SUPFAM" id="SSF52821">
    <property type="entry name" value="Rhodanese/Cell cycle control phosphatase"/>
    <property type="match status" value="1"/>
</dbReference>
<dbReference type="Pfam" id="PF09335">
    <property type="entry name" value="VTT_dom"/>
    <property type="match status" value="1"/>
</dbReference>
<evidence type="ECO:0000256" key="6">
    <source>
        <dbReference type="SAM" id="Phobius"/>
    </source>
</evidence>
<proteinExistence type="predicted"/>
<keyword evidence="4 6" id="KW-1133">Transmembrane helix</keyword>
<dbReference type="PANTHER" id="PTHR42709:SF6">
    <property type="entry name" value="UNDECAPRENYL PHOSPHATE TRANSPORTER A"/>
    <property type="match status" value="1"/>
</dbReference>
<reference evidence="9" key="1">
    <citation type="journal article" date="2019" name="Int. J. Syst. Evol. Microbiol.">
        <title>The Global Catalogue of Microorganisms (GCM) 10K type strain sequencing project: providing services to taxonomists for standard genome sequencing and annotation.</title>
        <authorList>
            <consortium name="The Broad Institute Genomics Platform"/>
            <consortium name="The Broad Institute Genome Sequencing Center for Infectious Disease"/>
            <person name="Wu L."/>
            <person name="Ma J."/>
        </authorList>
    </citation>
    <scope>NUCLEOTIDE SEQUENCE [LARGE SCALE GENOMIC DNA]</scope>
    <source>
        <strain evidence="9">JCM 17804</strain>
    </source>
</reference>
<dbReference type="InterPro" id="IPR001763">
    <property type="entry name" value="Rhodanese-like_dom"/>
</dbReference>
<dbReference type="Pfam" id="PF00581">
    <property type="entry name" value="Rhodanese"/>
    <property type="match status" value="1"/>
</dbReference>
<keyword evidence="9" id="KW-1185">Reference proteome</keyword>
<evidence type="ECO:0000256" key="2">
    <source>
        <dbReference type="ARBA" id="ARBA00022475"/>
    </source>
</evidence>
<dbReference type="Proteomes" id="UP001500975">
    <property type="component" value="Unassembled WGS sequence"/>
</dbReference>
<feature type="transmembrane region" description="Helical" evidence="6">
    <location>
        <begin position="47"/>
        <end position="71"/>
    </location>
</feature>
<keyword evidence="3 6" id="KW-0812">Transmembrane</keyword>
<dbReference type="InterPro" id="IPR036873">
    <property type="entry name" value="Rhodanese-like_dom_sf"/>
</dbReference>
<evidence type="ECO:0000256" key="4">
    <source>
        <dbReference type="ARBA" id="ARBA00022989"/>
    </source>
</evidence>
<sequence>METLIVLMVDHVLAVVFLATFAARVGLPVPAAPVLVVAGGIAAIAEPVLLLAMLGATLLANVLGDAVWFYAGRVYGYRFMRLLCKISISPDSCVRRSESLITRWGGLSLVAAKFVPGVSVVAPPMAGALGMSSLRFLAFEVVAALLWAGVFLCLGWMFREQIKEVLGALANVGGLATAALVAAVAAMLARRWWRRRAFLRATTMPRVSVEELAGLMAAKEPPILIDVRGEAGVQVDPRHIPGALLIPLQHLQQRGAALPFDAGQREIILYCSCPNEVSAALAAQALMKRGLMRARPLAGGLEAWVAAGHPTAPT</sequence>
<keyword evidence="5 6" id="KW-0472">Membrane</keyword>
<feature type="transmembrane region" description="Helical" evidence="6">
    <location>
        <begin position="165"/>
        <end position="189"/>
    </location>
</feature>